<gene>
    <name evidence="2" type="ORF">J2W48_003629</name>
</gene>
<keyword evidence="1" id="KW-0812">Transmembrane</keyword>
<evidence type="ECO:0000313" key="3">
    <source>
        <dbReference type="Proteomes" id="UP001269081"/>
    </source>
</evidence>
<dbReference type="RefSeq" id="WP_310283028.1">
    <property type="nucleotide sequence ID" value="NZ_JAVDWQ010000014.1"/>
</dbReference>
<proteinExistence type="predicted"/>
<organism evidence="2 3">
    <name type="scientific">Flavobacterium piscis</name>
    <dbReference type="NCBI Taxonomy" id="1114874"/>
    <lineage>
        <taxon>Bacteria</taxon>
        <taxon>Pseudomonadati</taxon>
        <taxon>Bacteroidota</taxon>
        <taxon>Flavobacteriia</taxon>
        <taxon>Flavobacteriales</taxon>
        <taxon>Flavobacteriaceae</taxon>
        <taxon>Flavobacterium</taxon>
    </lineage>
</organism>
<reference evidence="2 3" key="1">
    <citation type="submission" date="2023-07" db="EMBL/GenBank/DDBJ databases">
        <title>Sorghum-associated microbial communities from plants grown in Nebraska, USA.</title>
        <authorList>
            <person name="Schachtman D."/>
        </authorList>
    </citation>
    <scope>NUCLEOTIDE SEQUENCE [LARGE SCALE GENOMIC DNA]</scope>
    <source>
        <strain evidence="2 3">4129</strain>
    </source>
</reference>
<dbReference type="EMBL" id="JAVDWQ010000014">
    <property type="protein sequence ID" value="MDR7211672.1"/>
    <property type="molecule type" value="Genomic_DNA"/>
</dbReference>
<dbReference type="Proteomes" id="UP001269081">
    <property type="component" value="Unassembled WGS sequence"/>
</dbReference>
<evidence type="ECO:0000256" key="1">
    <source>
        <dbReference type="SAM" id="Phobius"/>
    </source>
</evidence>
<protein>
    <submittedName>
        <fullName evidence="2">Uncharacterized protein</fullName>
    </submittedName>
</protein>
<comment type="caution">
    <text evidence="2">The sequence shown here is derived from an EMBL/GenBank/DDBJ whole genome shotgun (WGS) entry which is preliminary data.</text>
</comment>
<keyword evidence="1" id="KW-1133">Transmembrane helix</keyword>
<keyword evidence="3" id="KW-1185">Reference proteome</keyword>
<keyword evidence="1" id="KW-0472">Membrane</keyword>
<name>A0ABU1YBQ1_9FLAO</name>
<evidence type="ECO:0000313" key="2">
    <source>
        <dbReference type="EMBL" id="MDR7211672.1"/>
    </source>
</evidence>
<feature type="transmembrane region" description="Helical" evidence="1">
    <location>
        <begin position="239"/>
        <end position="259"/>
    </location>
</feature>
<accession>A0ABU1YBQ1</accession>
<sequence>MIDYEKTVQKIIDSITNFSFEFEFEALKKEMELQEVSQAELDKLGENKVKDKFNNGFFKIKMPNGNLIDVETIYKQSIEKNIKEPVLFINPDFKYVKWSVKKNFTLPQIKKYIRNQLTNNTDLNLAEVQKALLIEEVKNKEVEGYLNELPIKTSENISEGKFHIQSSCSRESVIKMVYDTIEELYKDRKVYIESKLRKDYKYVFHYIIFVLFIYLLWFVNKQYETLPFWLSNTISSALFLIPLIVMRLINHSIFDSVLFRKKAEKKYEKEFNNKVN</sequence>
<feature type="transmembrane region" description="Helical" evidence="1">
    <location>
        <begin position="202"/>
        <end position="219"/>
    </location>
</feature>